<accession>A0A1I2ZF06</accession>
<evidence type="ECO:0000256" key="2">
    <source>
        <dbReference type="ARBA" id="ARBA00023008"/>
    </source>
</evidence>
<gene>
    <name evidence="4" type="ORF">SAMN05421739_11351</name>
</gene>
<evidence type="ECO:0000259" key="3">
    <source>
        <dbReference type="Pfam" id="PF00127"/>
    </source>
</evidence>
<dbReference type="PANTHER" id="PTHR36507:SF1">
    <property type="entry name" value="BLL1555 PROTEIN"/>
    <property type="match status" value="1"/>
</dbReference>
<dbReference type="InterPro" id="IPR008972">
    <property type="entry name" value="Cupredoxin"/>
</dbReference>
<dbReference type="SUPFAM" id="SSF49503">
    <property type="entry name" value="Cupredoxins"/>
    <property type="match status" value="1"/>
</dbReference>
<dbReference type="EMBL" id="FOOT01000013">
    <property type="protein sequence ID" value="SFH36443.1"/>
    <property type="molecule type" value="Genomic_DNA"/>
</dbReference>
<dbReference type="PANTHER" id="PTHR36507">
    <property type="entry name" value="BLL1555 PROTEIN"/>
    <property type="match status" value="1"/>
</dbReference>
<dbReference type="AlphaFoldDB" id="A0A1I2ZF06"/>
<proteinExistence type="predicted"/>
<evidence type="ECO:0000313" key="4">
    <source>
        <dbReference type="EMBL" id="SFH36443.1"/>
    </source>
</evidence>
<dbReference type="Proteomes" id="UP000198724">
    <property type="component" value="Unassembled WGS sequence"/>
</dbReference>
<dbReference type="Pfam" id="PF00127">
    <property type="entry name" value="Copper-bind"/>
    <property type="match status" value="1"/>
</dbReference>
<dbReference type="InterPro" id="IPR052721">
    <property type="entry name" value="ET_Amicyanin"/>
</dbReference>
<dbReference type="RefSeq" id="WP_092105510.1">
    <property type="nucleotide sequence ID" value="NZ_FOOT01000013.1"/>
</dbReference>
<dbReference type="InterPro" id="IPR000923">
    <property type="entry name" value="BlueCu_1"/>
</dbReference>
<dbReference type="Gene3D" id="2.60.40.420">
    <property type="entry name" value="Cupredoxins - blue copper proteins"/>
    <property type="match status" value="1"/>
</dbReference>
<name>A0A1I2ZF06_9BACT</name>
<keyword evidence="1" id="KW-0479">Metal-binding</keyword>
<dbReference type="STRING" id="1436961.SAMN05421739_11351"/>
<keyword evidence="2" id="KW-0186">Copper</keyword>
<keyword evidence="5" id="KW-1185">Reference proteome</keyword>
<feature type="domain" description="Blue (type 1) copper" evidence="3">
    <location>
        <begin position="33"/>
        <end position="110"/>
    </location>
</feature>
<dbReference type="OrthoDB" id="849076at2"/>
<sequence length="110" mass="12028">MKTLKLLPVDLSLLGLMLLCTTFAPLPKPKVHTIEISQMQFKPAALVVSAGDTLVFVNKDMVSHNATEQSGTSWKSPTLASGDSWRMAITKSAAYYCTFHPTMKGEVKVE</sequence>
<reference evidence="5" key="1">
    <citation type="submission" date="2016-10" db="EMBL/GenBank/DDBJ databases">
        <authorList>
            <person name="Varghese N."/>
            <person name="Submissions S."/>
        </authorList>
    </citation>
    <scope>NUCLEOTIDE SEQUENCE [LARGE SCALE GENOMIC DNA]</scope>
    <source>
        <strain evidence="5">LP51</strain>
    </source>
</reference>
<organism evidence="4 5">
    <name type="scientific">Pontibacter chinhatensis</name>
    <dbReference type="NCBI Taxonomy" id="1436961"/>
    <lineage>
        <taxon>Bacteria</taxon>
        <taxon>Pseudomonadati</taxon>
        <taxon>Bacteroidota</taxon>
        <taxon>Cytophagia</taxon>
        <taxon>Cytophagales</taxon>
        <taxon>Hymenobacteraceae</taxon>
        <taxon>Pontibacter</taxon>
    </lineage>
</organism>
<dbReference type="GO" id="GO:0005507">
    <property type="term" value="F:copper ion binding"/>
    <property type="evidence" value="ECO:0007669"/>
    <property type="project" value="InterPro"/>
</dbReference>
<evidence type="ECO:0000256" key="1">
    <source>
        <dbReference type="ARBA" id="ARBA00022723"/>
    </source>
</evidence>
<evidence type="ECO:0000313" key="5">
    <source>
        <dbReference type="Proteomes" id="UP000198724"/>
    </source>
</evidence>
<dbReference type="GO" id="GO:0009055">
    <property type="term" value="F:electron transfer activity"/>
    <property type="evidence" value="ECO:0007669"/>
    <property type="project" value="InterPro"/>
</dbReference>
<protein>
    <submittedName>
        <fullName evidence="4">Copper binding protein, plastocyanin/azurin family</fullName>
    </submittedName>
</protein>